<keyword evidence="3" id="KW-1185">Reference proteome</keyword>
<dbReference type="AlphaFoldDB" id="A0A8K0PGN9"/>
<evidence type="ECO:0000313" key="2">
    <source>
        <dbReference type="EMBL" id="KAG8624764.1"/>
    </source>
</evidence>
<protein>
    <submittedName>
        <fullName evidence="2">Uncharacterized protein</fullName>
    </submittedName>
</protein>
<organism evidence="2 3">
    <name type="scientific">Elsinoe batatas</name>
    <dbReference type="NCBI Taxonomy" id="2601811"/>
    <lineage>
        <taxon>Eukaryota</taxon>
        <taxon>Fungi</taxon>
        <taxon>Dikarya</taxon>
        <taxon>Ascomycota</taxon>
        <taxon>Pezizomycotina</taxon>
        <taxon>Dothideomycetes</taxon>
        <taxon>Dothideomycetidae</taxon>
        <taxon>Myriangiales</taxon>
        <taxon>Elsinoaceae</taxon>
        <taxon>Elsinoe</taxon>
    </lineage>
</organism>
<comment type="caution">
    <text evidence="2">The sequence shown here is derived from an EMBL/GenBank/DDBJ whole genome shotgun (WGS) entry which is preliminary data.</text>
</comment>
<dbReference type="EMBL" id="JAESVG020000009">
    <property type="protein sequence ID" value="KAG8624764.1"/>
    <property type="molecule type" value="Genomic_DNA"/>
</dbReference>
<evidence type="ECO:0000313" key="3">
    <source>
        <dbReference type="Proteomes" id="UP000809789"/>
    </source>
</evidence>
<feature type="compositionally biased region" description="Polar residues" evidence="1">
    <location>
        <begin position="26"/>
        <end position="49"/>
    </location>
</feature>
<accession>A0A8K0PGN9</accession>
<feature type="region of interest" description="Disordered" evidence="1">
    <location>
        <begin position="510"/>
        <end position="560"/>
    </location>
</feature>
<dbReference type="OrthoDB" id="3935714at2759"/>
<name>A0A8K0PGN9_9PEZI</name>
<reference evidence="2" key="1">
    <citation type="submission" date="2021-07" db="EMBL/GenBank/DDBJ databases">
        <title>Elsinoe batatas strain:CRI-CJ2 Genome sequencing and assembly.</title>
        <authorList>
            <person name="Huang L."/>
        </authorList>
    </citation>
    <scope>NUCLEOTIDE SEQUENCE</scope>
    <source>
        <strain evidence="2">CRI-CJ2</strain>
    </source>
</reference>
<sequence>MFATTDVRHLINLFPPTTKPKDPSPADQSTPSTPLNDTDNTSPTSETPSFILSAADPVLHPLPVLQRKLLNHLSSHDSISTSSLSSLLDVSDPAAIIRWADQQLILSTPAARKPDLPPWQQKVVAIYFFFQARNRPIRISEAAEFFGMAAEMVEAIVKAHAKTWQGLEVEGWWVTRGRWEGQKRSVRKVLEEAEKGRDKTMLAGLDGWDETVVRLLVTQAVGEERDGQWQLRRQGSGWSFVPATANGGNDESELDVLVEKYRRELQTVGLVTIAGTGKQRAATVERLRRDGVLDDTTELVPESTTRNGISQDSITLVTSSKLKEANMKVLEILPDVAQAVWKETQDKDLSFNEKVQSRITSSLQDSAISETLKPIIGLVLASSDANKPITEAWTSRLTTLSSTSSTAFLGIVRNDLQLPLHLYTASMPLYSSDSSLAEHQSSFVYDFIRSDILSTFFESISTLDLVPPKDLAKEFSKFKTTASEARNLDTLLSAFKKFARKIKLPDVHTPLSRAGSRSLSSRTTSRIASRSHSAAVSSPSPSAEQSATAPAPAEATNLSSLDEKEGTNELFLAARDSILAQSIKTLQKAKRPSDVLQQATWILLASVVDEPMVFISGGRDAGRMIKLFQRLASSVPVGEGRVDGEGKQVEGSGGMDWVDAGKRLEEFRGRVKEGKEEGTEVQGIRELAERGWEGRRVQ</sequence>
<gene>
    <name evidence="2" type="ORF">KVT40_007831</name>
</gene>
<feature type="region of interest" description="Disordered" evidence="1">
    <location>
        <begin position="12"/>
        <end position="49"/>
    </location>
</feature>
<evidence type="ECO:0000256" key="1">
    <source>
        <dbReference type="SAM" id="MobiDB-lite"/>
    </source>
</evidence>
<feature type="compositionally biased region" description="Low complexity" evidence="1">
    <location>
        <begin position="512"/>
        <end position="556"/>
    </location>
</feature>
<dbReference type="Proteomes" id="UP000809789">
    <property type="component" value="Unassembled WGS sequence"/>
</dbReference>
<proteinExistence type="predicted"/>